<dbReference type="EMBL" id="BMLB01000006">
    <property type="protein sequence ID" value="GGK77682.1"/>
    <property type="molecule type" value="Genomic_DNA"/>
</dbReference>
<dbReference type="InterPro" id="IPR000600">
    <property type="entry name" value="ROK"/>
</dbReference>
<reference evidence="3" key="1">
    <citation type="journal article" date="2019" name="Int. J. Syst. Evol. Microbiol.">
        <title>The Global Catalogue of Microorganisms (GCM) 10K type strain sequencing project: providing services to taxonomists for standard genome sequencing and annotation.</title>
        <authorList>
            <consortium name="The Broad Institute Genomics Platform"/>
            <consortium name="The Broad Institute Genome Sequencing Center for Infectious Disease"/>
            <person name="Wu L."/>
            <person name="Ma J."/>
        </authorList>
    </citation>
    <scope>NUCLEOTIDE SEQUENCE [LARGE SCALE GENOMIC DNA]</scope>
    <source>
        <strain evidence="3">CGMCC 1.5362</strain>
    </source>
</reference>
<dbReference type="PANTHER" id="PTHR18964">
    <property type="entry name" value="ROK (REPRESSOR, ORF, KINASE) FAMILY"/>
    <property type="match status" value="1"/>
</dbReference>
<proteinExistence type="inferred from homology"/>
<dbReference type="InterPro" id="IPR043129">
    <property type="entry name" value="ATPase_NBD"/>
</dbReference>
<gene>
    <name evidence="2" type="ORF">GCM10011509_27800</name>
</gene>
<comment type="caution">
    <text evidence="2">The sequence shown here is derived from an EMBL/GenBank/DDBJ whole genome shotgun (WGS) entry which is preliminary data.</text>
</comment>
<evidence type="ECO:0000313" key="3">
    <source>
        <dbReference type="Proteomes" id="UP000662111"/>
    </source>
</evidence>
<dbReference type="RefSeq" id="WP_022922050.1">
    <property type="nucleotide sequence ID" value="NZ_BMLB01000006.1"/>
</dbReference>
<dbReference type="Gene3D" id="3.30.420.40">
    <property type="match status" value="2"/>
</dbReference>
<accession>A0ABQ2FBC9</accession>
<dbReference type="Pfam" id="PF00480">
    <property type="entry name" value="ROK"/>
    <property type="match status" value="1"/>
</dbReference>
<protein>
    <submittedName>
        <fullName evidence="2">Transcriptional regulator</fullName>
    </submittedName>
</protein>
<comment type="similarity">
    <text evidence="1">Belongs to the ROK (NagC/XylR) family.</text>
</comment>
<organism evidence="2 3">
    <name type="scientific">Ornithinimicrobium pekingense</name>
    <dbReference type="NCBI Taxonomy" id="384677"/>
    <lineage>
        <taxon>Bacteria</taxon>
        <taxon>Bacillati</taxon>
        <taxon>Actinomycetota</taxon>
        <taxon>Actinomycetes</taxon>
        <taxon>Micrococcales</taxon>
        <taxon>Ornithinimicrobiaceae</taxon>
        <taxon>Ornithinimicrobium</taxon>
    </lineage>
</organism>
<keyword evidence="3" id="KW-1185">Reference proteome</keyword>
<evidence type="ECO:0000256" key="1">
    <source>
        <dbReference type="ARBA" id="ARBA00006479"/>
    </source>
</evidence>
<dbReference type="Proteomes" id="UP000662111">
    <property type="component" value="Unassembled WGS sequence"/>
</dbReference>
<dbReference type="SUPFAM" id="SSF53067">
    <property type="entry name" value="Actin-like ATPase domain"/>
    <property type="match status" value="1"/>
</dbReference>
<name>A0ABQ2FBC9_9MICO</name>
<dbReference type="PANTHER" id="PTHR18964:SF149">
    <property type="entry name" value="BIFUNCTIONAL UDP-N-ACETYLGLUCOSAMINE 2-EPIMERASE_N-ACETYLMANNOSAMINE KINASE"/>
    <property type="match status" value="1"/>
</dbReference>
<evidence type="ECO:0000313" key="2">
    <source>
        <dbReference type="EMBL" id="GGK77682.1"/>
    </source>
</evidence>
<sequence length="322" mass="31751">MNPTLAVDIGGTKIAAGLVPGHGGGTAVEHLTTVPTPAAEGGEAVVQAALGAARTVLDAAAEPPARVGISSAGTVEPGTGRVTHATNLILGWAGTPLGERFTEALGMPTAVLNDVHAHGLGEVLGGAATGTRSALVVAIGTGIGGCHVVDGAPVLGARGVAGHVGHVPVAEASGLRCSCGHDGHLEALASGTGVAAEMQRRTGRRLSGREVAALAGASADAVRADAVQRDDPDAPVAREVLALAGRATGRALGGLLNVLDPQVLVVGGGLSQAGGPWRQALLEGVREQAMDVVADVPVRFSDLGVQAALRGAAHWATEHCIP</sequence>